<gene>
    <name evidence="2" type="ORF">PAT3040_03908</name>
</gene>
<reference evidence="2 3" key="1">
    <citation type="submission" date="2017-08" db="EMBL/GenBank/DDBJ databases">
        <title>Substantial Increase in Enzyme Production by Combined Drug-Resistance Mutations in Paenibacillus agaridevorans.</title>
        <authorList>
            <person name="Tanaka Y."/>
            <person name="Funane K."/>
            <person name="Hosaka T."/>
            <person name="Shiwa Y."/>
            <person name="Fujita N."/>
            <person name="Miyazaki T."/>
            <person name="Yoshikawa H."/>
            <person name="Murakami K."/>
            <person name="Kasahara K."/>
            <person name="Inaoka T."/>
            <person name="Hiraga Y."/>
            <person name="Ochi K."/>
        </authorList>
    </citation>
    <scope>NUCLEOTIDE SEQUENCE [LARGE SCALE GENOMIC DNA]</scope>
    <source>
        <strain evidence="2 3">T-3040</strain>
    </source>
</reference>
<dbReference type="Proteomes" id="UP000245202">
    <property type="component" value="Unassembled WGS sequence"/>
</dbReference>
<organism evidence="2 3">
    <name type="scientific">Paenibacillus agaridevorans</name>
    <dbReference type="NCBI Taxonomy" id="171404"/>
    <lineage>
        <taxon>Bacteria</taxon>
        <taxon>Bacillati</taxon>
        <taxon>Bacillota</taxon>
        <taxon>Bacilli</taxon>
        <taxon>Bacillales</taxon>
        <taxon>Paenibacillaceae</taxon>
        <taxon>Paenibacillus</taxon>
    </lineage>
</organism>
<dbReference type="EMBL" id="BDQX01000208">
    <property type="protein sequence ID" value="GBG09266.1"/>
    <property type="molecule type" value="Genomic_DNA"/>
</dbReference>
<dbReference type="RefSeq" id="WP_181376728.1">
    <property type="nucleotide sequence ID" value="NZ_BDQX01000208.1"/>
</dbReference>
<evidence type="ECO:0000313" key="3">
    <source>
        <dbReference type="Proteomes" id="UP000245202"/>
    </source>
</evidence>
<proteinExistence type="predicted"/>
<dbReference type="Gene3D" id="1.10.3950.10">
    <property type="entry name" value="putative ecf-type sigma factor negative effector from bacillus cereus"/>
    <property type="match status" value="1"/>
</dbReference>
<evidence type="ECO:0000313" key="2">
    <source>
        <dbReference type="EMBL" id="GBG09266.1"/>
    </source>
</evidence>
<protein>
    <submittedName>
        <fullName evidence="2">Putative ECF-type sigma factor negative effector</fullName>
    </submittedName>
</protein>
<dbReference type="InterPro" id="IPR022019">
    <property type="entry name" value="DUF3600"/>
</dbReference>
<dbReference type="InterPro" id="IPR038267">
    <property type="entry name" value="ECF_sigma_eff"/>
</dbReference>
<comment type="caution">
    <text evidence="2">The sequence shown here is derived from an EMBL/GenBank/DDBJ whole genome shotgun (WGS) entry which is preliminary data.</text>
</comment>
<sequence length="152" mass="16984">MGKKYLTYSLLILTVGLLAWGVYSSSDRPNLIYKEKTTINAGEVKTVTHGAVAVSASLHADRIYGSFETVKNYVTETEYLNLSAKFAGWEKGLGNDYPKLEKLMKRMISIGAEHGDNGIVDPINLSNELGLEYKQLLKDMQPYFDQLNKDLS</sequence>
<dbReference type="AlphaFoldDB" id="A0A2R5ERF2"/>
<name>A0A2R5ERF2_9BACL</name>
<dbReference type="Pfam" id="PF12207">
    <property type="entry name" value="DUF3600"/>
    <property type="match status" value="1"/>
</dbReference>
<accession>A0A2R5ERF2</accession>
<feature type="domain" description="DUF3600" evidence="1">
    <location>
        <begin position="57"/>
        <end position="150"/>
    </location>
</feature>
<keyword evidence="3" id="KW-1185">Reference proteome</keyword>
<evidence type="ECO:0000259" key="1">
    <source>
        <dbReference type="Pfam" id="PF12207"/>
    </source>
</evidence>